<protein>
    <submittedName>
        <fullName evidence="1">Uncharacterized protein</fullName>
    </submittedName>
</protein>
<evidence type="ECO:0000313" key="2">
    <source>
        <dbReference type="Proteomes" id="UP000649259"/>
    </source>
</evidence>
<reference evidence="2" key="1">
    <citation type="submission" date="2023-07" db="EMBL/GenBank/DDBJ databases">
        <title>Whole genome shotgun sequence of Streptomyces cacaoi subsp. asoensis NBRC 13813.</title>
        <authorList>
            <person name="Komaki H."/>
            <person name="Tamura T."/>
        </authorList>
    </citation>
    <scope>NUCLEOTIDE SEQUENCE [LARGE SCALE GENOMIC DNA]</scope>
    <source>
        <strain evidence="2">NBRC 13813</strain>
    </source>
</reference>
<sequence length="59" mass="6264">MPVQRAVGVGAFRRAAGSLVRGMGVLFERCGGRFTRSLENAGAEEYVAGRSGDRDAYGQ</sequence>
<comment type="caution">
    <text evidence="1">The sequence shown here is derived from an EMBL/GenBank/DDBJ whole genome shotgun (WGS) entry which is preliminary data.</text>
</comment>
<evidence type="ECO:0000313" key="1">
    <source>
        <dbReference type="EMBL" id="GHI59005.1"/>
    </source>
</evidence>
<accession>A0ABQ3RT32</accession>
<gene>
    <name evidence="1" type="ORF">Saso_06550</name>
</gene>
<proteinExistence type="predicted"/>
<organism evidence="1 2">
    <name type="scientific">Streptomyces asoensis</name>
    <dbReference type="NCBI Taxonomy" id="249586"/>
    <lineage>
        <taxon>Bacteria</taxon>
        <taxon>Bacillati</taxon>
        <taxon>Actinomycetota</taxon>
        <taxon>Actinomycetes</taxon>
        <taxon>Kitasatosporales</taxon>
        <taxon>Streptomycetaceae</taxon>
        <taxon>Streptomyces</taxon>
    </lineage>
</organism>
<dbReference type="Proteomes" id="UP000649259">
    <property type="component" value="Unassembled WGS sequence"/>
</dbReference>
<name>A0ABQ3RT32_9ACTN</name>
<dbReference type="EMBL" id="BNEB01000002">
    <property type="protein sequence ID" value="GHI59005.1"/>
    <property type="molecule type" value="Genomic_DNA"/>
</dbReference>
<keyword evidence="2" id="KW-1185">Reference proteome</keyword>